<dbReference type="Proteomes" id="UP000037511">
    <property type="component" value="Unassembled WGS sequence"/>
</dbReference>
<name>A0AAW3I7A9_9BURK</name>
<dbReference type="Gene3D" id="3.40.640.10">
    <property type="entry name" value="Type I PLP-dependent aspartate aminotransferase-like (Major domain)"/>
    <property type="match status" value="1"/>
</dbReference>
<comment type="caution">
    <text evidence="5">The sequence shown here is derived from an EMBL/GenBank/DDBJ whole genome shotgun (WGS) entry which is preliminary data.</text>
</comment>
<sequence>MTSKADDSQHLDHLFSNSAARLDRWRDMNAKAQAWAGDARGGKGHAGAAAVQEALAELLPMESYFAYPGTPLLRALEERLADHDAMGTARLILRMSNALLSGSYRYHDSEWTATDESSSDAQEHLLPGLGGQAARPPYFEVLLVSPMSAARSAAICHELRHLRRADDGLVYEPVLVGSFEDAILATILNGKIEAVVIYDGISMSSAHDVPLLKHFLDVYRRLDTSQAPAGIGVRLARIIANIRPELDIYMLTDRKVEQLAGDPAASSIRRLFYEAEEPIEVHLSILEGVRERQTTPYFDNLKHYALRPISTFHALPIARGKSIIKSNWVRDFGEFYGLNLFLAETSATTGGLDSMLEPTGNIKTAQEKFARAVGADHVFFVTNGTSTSNKMVYQAVTKPGDIVIVDRNCHKSHHYGMVLSGAQPLYVEAYPMTEYSMYGAVPLRTIKQALLGLKAEGRLDKVAMVTLTNCTFDGHIYNTRQVMMECLAIKPDLIFLWDEAWFGFARWSPFLRPRTAMGAAAALEQWRDDPAALQAWEEQAQELGEDLDPKDARLLDRQLVPNPKTMRVRVYETDSVHKSMSSLRQGSLVAVRDEDYEHHISAFHEAVFIHASTSPNAQIIASLDVARRQMELEGYELVMRAIEVALAIRREIAKHPIISKYFSVLGANKMIPDEFRPSGFSDYLAPGMNWLTAVQALKNDEFCLDPTRMTLVCGTAGYDGTAFKNLLASTYNIQLNKTSRNSVLLQSNINNTRSDVAALIKVLLEISGSIEARLKEGGEAEQAAFAAKVRSLMEDVPNLPNFSRFHDGYRDNSSSATSEGDIRTAFFAAYNEDECEYIPLSAAALDDRLANGPELVSANFVIPYPPGFPIMVPGQIIDADTIEFMRKLDVKEIHGYNAARGIKLIKPAAIKPRPASGQ</sequence>
<proteinExistence type="predicted"/>
<dbReference type="GO" id="GO:0008483">
    <property type="term" value="F:transaminase activity"/>
    <property type="evidence" value="ECO:0007669"/>
    <property type="project" value="UniProtKB-KW"/>
</dbReference>
<evidence type="ECO:0000313" key="6">
    <source>
        <dbReference type="Proteomes" id="UP000037511"/>
    </source>
</evidence>
<accession>A0AAW3I7A9</accession>
<feature type="domain" description="Orn/Lys/Arg decarboxylases family 1 pyridoxal-P attachment site" evidence="4">
    <location>
        <begin position="295"/>
        <end position="520"/>
    </location>
</feature>
<comment type="cofactor">
    <cofactor evidence="1">
        <name>pyridoxal 5'-phosphate</name>
        <dbReference type="ChEBI" id="CHEBI:597326"/>
    </cofactor>
</comment>
<evidence type="ECO:0000256" key="1">
    <source>
        <dbReference type="ARBA" id="ARBA00001933"/>
    </source>
</evidence>
<evidence type="ECO:0000313" key="5">
    <source>
        <dbReference type="EMBL" id="KNE27967.1"/>
    </source>
</evidence>
<dbReference type="AlphaFoldDB" id="A0AAW3I7A9"/>
<dbReference type="CDD" id="cd00636">
    <property type="entry name" value="TroA-like"/>
    <property type="match status" value="1"/>
</dbReference>
<dbReference type="InterPro" id="IPR000310">
    <property type="entry name" value="Orn/Lys/Arg_deCO2ase_major_dom"/>
</dbReference>
<evidence type="ECO:0000259" key="4">
    <source>
        <dbReference type="Pfam" id="PF01276"/>
    </source>
</evidence>
<reference evidence="5 6" key="1">
    <citation type="submission" date="2015-07" db="EMBL/GenBank/DDBJ databases">
        <title>Draft genome of Achromobacter spanius.</title>
        <authorList>
            <person name="Wang X."/>
        </authorList>
    </citation>
    <scope>NUCLEOTIDE SEQUENCE [LARGE SCALE GENOMIC DNA]</scope>
    <source>
        <strain evidence="5 6">CGMCC9173</strain>
    </source>
</reference>
<dbReference type="Pfam" id="PF01276">
    <property type="entry name" value="OKR_DC_1"/>
    <property type="match status" value="2"/>
</dbReference>
<protein>
    <submittedName>
        <fullName evidence="5">Decarboxylase</fullName>
    </submittedName>
</protein>
<gene>
    <name evidence="5" type="ORF">AFM18_09005</name>
</gene>
<organism evidence="5 6">
    <name type="scientific">Achromobacter spanius</name>
    <dbReference type="NCBI Taxonomy" id="217203"/>
    <lineage>
        <taxon>Bacteria</taxon>
        <taxon>Pseudomonadati</taxon>
        <taxon>Pseudomonadota</taxon>
        <taxon>Betaproteobacteria</taxon>
        <taxon>Burkholderiales</taxon>
        <taxon>Alcaligenaceae</taxon>
        <taxon>Achromobacter</taxon>
    </lineage>
</organism>
<evidence type="ECO:0000256" key="3">
    <source>
        <dbReference type="ARBA" id="ARBA00022679"/>
    </source>
</evidence>
<feature type="domain" description="Orn/Lys/Arg decarboxylases family 1 pyridoxal-P attachment site" evidence="4">
    <location>
        <begin position="569"/>
        <end position="746"/>
    </location>
</feature>
<dbReference type="Gene3D" id="3.90.100.10">
    <property type="entry name" value="Orn/Lys/Arg decarboxylase, C-terminal domain"/>
    <property type="match status" value="1"/>
</dbReference>
<dbReference type="InterPro" id="IPR015421">
    <property type="entry name" value="PyrdxlP-dep_Trfase_major"/>
</dbReference>
<dbReference type="PANTHER" id="PTHR42832">
    <property type="entry name" value="AMINO ACID AMINOTRANSFERASE"/>
    <property type="match status" value="1"/>
</dbReference>
<keyword evidence="3" id="KW-0808">Transferase</keyword>
<dbReference type="PANTHER" id="PTHR42832:SF4">
    <property type="entry name" value="BLR3474 PROTEIN"/>
    <property type="match status" value="1"/>
</dbReference>
<keyword evidence="2" id="KW-0032">Aminotransferase</keyword>
<dbReference type="InterPro" id="IPR050881">
    <property type="entry name" value="LL-DAP_aminotransferase"/>
</dbReference>
<dbReference type="SUPFAM" id="SSF53383">
    <property type="entry name" value="PLP-dependent transferases"/>
    <property type="match status" value="1"/>
</dbReference>
<dbReference type="InterPro" id="IPR015424">
    <property type="entry name" value="PyrdxlP-dep_Trfase"/>
</dbReference>
<dbReference type="EMBL" id="LGVG01000009">
    <property type="protein sequence ID" value="KNE27967.1"/>
    <property type="molecule type" value="Genomic_DNA"/>
</dbReference>
<evidence type="ECO:0000256" key="2">
    <source>
        <dbReference type="ARBA" id="ARBA00022576"/>
    </source>
</evidence>